<name>A0A090ZB24_PAEMA</name>
<dbReference type="PANTHER" id="PTHR22916:SF3">
    <property type="entry name" value="UDP-GLCNAC:BETAGAL BETA-1,3-N-ACETYLGLUCOSAMINYLTRANSFERASE-LIKE PROTEIN 1"/>
    <property type="match status" value="1"/>
</dbReference>
<evidence type="ECO:0000313" key="3">
    <source>
        <dbReference type="EMBL" id="KFN07847.1"/>
    </source>
</evidence>
<gene>
    <name evidence="3" type="ORF">DJ90_3830</name>
</gene>
<keyword evidence="4" id="KW-1185">Reference proteome</keyword>
<dbReference type="PATRIC" id="fig|44252.3.peg.3651"/>
<dbReference type="Gene3D" id="3.90.550.10">
    <property type="entry name" value="Spore Coat Polysaccharide Biosynthesis Protein SpsA, Chain A"/>
    <property type="match status" value="1"/>
</dbReference>
<dbReference type="InterPro" id="IPR001173">
    <property type="entry name" value="Glyco_trans_2-like"/>
</dbReference>
<feature type="domain" description="Glycosyltransferase 2-like" evidence="2">
    <location>
        <begin position="4"/>
        <end position="133"/>
    </location>
</feature>
<evidence type="ECO:0000256" key="1">
    <source>
        <dbReference type="ARBA" id="ARBA00006739"/>
    </source>
</evidence>
<keyword evidence="3" id="KW-0808">Transferase</keyword>
<dbReference type="HOGENOM" id="CLU_025996_13_0_9"/>
<comment type="similarity">
    <text evidence="1">Belongs to the glycosyltransferase 2 family.</text>
</comment>
<dbReference type="Proteomes" id="UP000029278">
    <property type="component" value="Unassembled WGS sequence"/>
</dbReference>
<sequence>MLVSLLINNYNYEDFIVQCVDSVLNQTYKDIEIIVYDDGSTDHSLEKLSQYSDIKVISKANHGKSNNLNQMNAVYQAYLHSKGEYIFLLDSDDWFKSNKVEHIINIFESNPKLEVIQHALEEVNSQGQSNNAIIPVFKNVQNYKEYIYSSESLFHLFSMTSGLAFRKSFFDRVMPLPEDELIHLCVDTRLMIIAALTSTIHTSLEPLAYYRRHGKNTWGKMADPDVHKVYTEQLYNFFNSCAQKYGMPTIQYTTESFLENTYFYNQIDIEKCKHFIGDDHFWIWGAGEAGQSVCHALMPHQPLMSGFIDSEAKKQGQFVLGKQVYAPHNIVNASPSKVLISPYHAYNAIKATLTEAGWVEGMHFIDPYFR</sequence>
<dbReference type="SUPFAM" id="SSF53448">
    <property type="entry name" value="Nucleotide-diphospho-sugar transferases"/>
    <property type="match status" value="1"/>
</dbReference>
<comment type="caution">
    <text evidence="3">The sequence shown here is derived from an EMBL/GenBank/DDBJ whole genome shotgun (WGS) entry which is preliminary data.</text>
</comment>
<dbReference type="PANTHER" id="PTHR22916">
    <property type="entry name" value="GLYCOSYLTRANSFERASE"/>
    <property type="match status" value="1"/>
</dbReference>
<dbReference type="STRING" id="44252.DJ90_3830"/>
<protein>
    <submittedName>
        <fullName evidence="3">Glycosyl transferase 2 family protein</fullName>
    </submittedName>
</protein>
<organism evidence="3 4">
    <name type="scientific">Paenibacillus macerans</name>
    <name type="common">Bacillus macerans</name>
    <dbReference type="NCBI Taxonomy" id="44252"/>
    <lineage>
        <taxon>Bacteria</taxon>
        <taxon>Bacillati</taxon>
        <taxon>Bacillota</taxon>
        <taxon>Bacilli</taxon>
        <taxon>Bacillales</taxon>
        <taxon>Paenibacillaceae</taxon>
        <taxon>Paenibacillus</taxon>
    </lineage>
</organism>
<dbReference type="GO" id="GO:0016758">
    <property type="term" value="F:hexosyltransferase activity"/>
    <property type="evidence" value="ECO:0007669"/>
    <property type="project" value="UniProtKB-ARBA"/>
</dbReference>
<proteinExistence type="inferred from homology"/>
<dbReference type="InterPro" id="IPR029044">
    <property type="entry name" value="Nucleotide-diphossugar_trans"/>
</dbReference>
<dbReference type="EMBL" id="JMQA01000031">
    <property type="protein sequence ID" value="KFN07847.1"/>
    <property type="molecule type" value="Genomic_DNA"/>
</dbReference>
<evidence type="ECO:0000313" key="4">
    <source>
        <dbReference type="Proteomes" id="UP000029278"/>
    </source>
</evidence>
<dbReference type="Gene3D" id="3.40.50.720">
    <property type="entry name" value="NAD(P)-binding Rossmann-like Domain"/>
    <property type="match status" value="1"/>
</dbReference>
<accession>A0A090ZB24</accession>
<reference evidence="3 4" key="1">
    <citation type="submission" date="2014-04" db="EMBL/GenBank/DDBJ databases">
        <authorList>
            <person name="Bishop-Lilly K.A."/>
            <person name="Broomall S.M."/>
            <person name="Chain P.S."/>
            <person name="Chertkov O."/>
            <person name="Coyne S.R."/>
            <person name="Daligault H.E."/>
            <person name="Davenport K.W."/>
            <person name="Erkkila T."/>
            <person name="Frey K.G."/>
            <person name="Gibbons H.S."/>
            <person name="Gu W."/>
            <person name="Jaissle J."/>
            <person name="Johnson S.L."/>
            <person name="Koroleva G.I."/>
            <person name="Ladner J.T."/>
            <person name="Lo C.-C."/>
            <person name="Minogue T.D."/>
            <person name="Munk C."/>
            <person name="Palacios G.F."/>
            <person name="Redden C.L."/>
            <person name="Rosenzweig C.N."/>
            <person name="Scholz M.B."/>
            <person name="Teshima H."/>
            <person name="Xu Y."/>
        </authorList>
    </citation>
    <scope>NUCLEOTIDE SEQUENCE [LARGE SCALE GENOMIC DNA]</scope>
    <source>
        <strain evidence="3 4">8244</strain>
    </source>
</reference>
<dbReference type="AlphaFoldDB" id="A0A090ZB24"/>
<evidence type="ECO:0000259" key="2">
    <source>
        <dbReference type="Pfam" id="PF00535"/>
    </source>
</evidence>
<dbReference type="RefSeq" id="WP_036619328.1">
    <property type="nucleotide sequence ID" value="NZ_JAKOBR010000090.1"/>
</dbReference>
<dbReference type="GeneID" id="77011131"/>
<dbReference type="Pfam" id="PF00535">
    <property type="entry name" value="Glycos_transf_2"/>
    <property type="match status" value="1"/>
</dbReference>